<evidence type="ECO:0000256" key="1">
    <source>
        <dbReference type="SAM" id="MobiDB-lite"/>
    </source>
</evidence>
<reference evidence="2 3" key="1">
    <citation type="submission" date="2024-07" db="EMBL/GenBank/DDBJ databases">
        <title>Draft sequence of the Neodothiora populina.</title>
        <authorList>
            <person name="Drown D.D."/>
            <person name="Schuette U.S."/>
            <person name="Buechlein A.B."/>
            <person name="Rusch D.R."/>
            <person name="Winton L.W."/>
            <person name="Adams G.A."/>
        </authorList>
    </citation>
    <scope>NUCLEOTIDE SEQUENCE [LARGE SCALE GENOMIC DNA]</scope>
    <source>
        <strain evidence="2 3">CPC 39397</strain>
    </source>
</reference>
<feature type="compositionally biased region" description="Polar residues" evidence="1">
    <location>
        <begin position="1"/>
        <end position="20"/>
    </location>
</feature>
<feature type="region of interest" description="Disordered" evidence="1">
    <location>
        <begin position="1"/>
        <end position="26"/>
    </location>
</feature>
<feature type="compositionally biased region" description="Low complexity" evidence="1">
    <location>
        <begin position="519"/>
        <end position="539"/>
    </location>
</feature>
<dbReference type="EMBL" id="JBFMKM010000012">
    <property type="protein sequence ID" value="KAL1302354.1"/>
    <property type="molecule type" value="Genomic_DNA"/>
</dbReference>
<dbReference type="Pfam" id="PF01933">
    <property type="entry name" value="CofD"/>
    <property type="match status" value="1"/>
</dbReference>
<dbReference type="CDD" id="cd07187">
    <property type="entry name" value="YvcK_like"/>
    <property type="match status" value="1"/>
</dbReference>
<dbReference type="InterPro" id="IPR038136">
    <property type="entry name" value="CofD-like_dom_sf"/>
</dbReference>
<accession>A0ABR3P853</accession>
<dbReference type="Gene3D" id="3.40.50.10680">
    <property type="entry name" value="CofD-like domains"/>
    <property type="match status" value="1"/>
</dbReference>
<evidence type="ECO:0000313" key="2">
    <source>
        <dbReference type="EMBL" id="KAL1302354.1"/>
    </source>
</evidence>
<gene>
    <name evidence="2" type="ORF">AAFC00_002759</name>
</gene>
<name>A0ABR3P853_9PEZI</name>
<dbReference type="InterPro" id="IPR002882">
    <property type="entry name" value="CofD"/>
</dbReference>
<feature type="region of interest" description="Disordered" evidence="1">
    <location>
        <begin position="508"/>
        <end position="577"/>
    </location>
</feature>
<feature type="compositionally biased region" description="Gly residues" evidence="1">
    <location>
        <begin position="540"/>
        <end position="560"/>
    </location>
</feature>
<protein>
    <submittedName>
        <fullName evidence="2">Uncharacterized protein</fullName>
    </submittedName>
</protein>
<evidence type="ECO:0000313" key="3">
    <source>
        <dbReference type="Proteomes" id="UP001562354"/>
    </source>
</evidence>
<dbReference type="PANTHER" id="PTHR31240">
    <property type="entry name" value="MATERNAL EFFECT EMBRYO ARREST 18"/>
    <property type="match status" value="1"/>
</dbReference>
<comment type="caution">
    <text evidence="2">The sequence shown here is derived from an EMBL/GenBank/DDBJ whole genome shotgun (WGS) entry which is preliminary data.</text>
</comment>
<keyword evidence="3" id="KW-1185">Reference proteome</keyword>
<dbReference type="GeneID" id="95976461"/>
<organism evidence="2 3">
    <name type="scientific">Neodothiora populina</name>
    <dbReference type="NCBI Taxonomy" id="2781224"/>
    <lineage>
        <taxon>Eukaryota</taxon>
        <taxon>Fungi</taxon>
        <taxon>Dikarya</taxon>
        <taxon>Ascomycota</taxon>
        <taxon>Pezizomycotina</taxon>
        <taxon>Dothideomycetes</taxon>
        <taxon>Dothideomycetidae</taxon>
        <taxon>Dothideales</taxon>
        <taxon>Dothioraceae</taxon>
        <taxon>Neodothiora</taxon>
    </lineage>
</organism>
<dbReference type="PANTHER" id="PTHR31240:SF0">
    <property type="entry name" value="MATERNAL EFFECT EMBRYO ARREST 18"/>
    <property type="match status" value="1"/>
</dbReference>
<proteinExistence type="predicted"/>
<dbReference type="RefSeq" id="XP_069198630.1">
    <property type="nucleotide sequence ID" value="XM_069342122.1"/>
</dbReference>
<sequence length="577" mass="61866">MQAPTPSLTVNGSTQPTRSPSPNPARYKGTVVFSGGSAANHLVDVFNQLTNKTCPLSYVIPISDNGGSTSELIRVFGGPGIGDLRSRLVRLIPDHSDPESEAAAIKALFNHRLSRDSREAKHEWQDILEAEHMVWQGVSTPKKELIRSHLNWVNLEIVKRLRPSSRFDFSGASIGNLFITGARVFTGSLESAIYLLSSICSVPSSVSVLPAINTNFTHHISVSLADGSLITGQNNISHPSIPTHIPSTPTTAEGSHDADPSEICPITRLRTETEESDKVEDANLPGSLPSLRKPFLEFSKNPSVSDDLPSRIERLWYINPYGQEITLPANPRVTESLTSASCIIYSIGSLFTSIIPSLILRGVGNAIATTPSIRAKILILNGSIDRETGHSSSPFTALDFISAIANACDQSRNPRFFPASAPHNYSNSASSHPHTHAHEVHDPPKLAEAEYKTYVTHIIHLDHAGAPKVDRAHLKSIGIETLRLYGQERGRYDHRALQQCLEMIMGRRRSGGSAGGTFGSSNNSNSNGNSGSGASLNPGSGAGGEGGAGSEGQSAGGEAGGENVRLGRQLRRNTLER</sequence>
<dbReference type="SUPFAM" id="SSF142338">
    <property type="entry name" value="CofD-like"/>
    <property type="match status" value="1"/>
</dbReference>
<dbReference type="Proteomes" id="UP001562354">
    <property type="component" value="Unassembled WGS sequence"/>
</dbReference>